<dbReference type="InterPro" id="IPR006115">
    <property type="entry name" value="6PGDH_NADP-bd"/>
</dbReference>
<dbReference type="Gene3D" id="1.10.1040.10">
    <property type="entry name" value="N-(1-d-carboxylethyl)-l-norvaline Dehydrogenase, domain 2"/>
    <property type="match status" value="1"/>
</dbReference>
<feature type="domain" description="6-phosphogluconate dehydrogenase NADP-binding" evidence="4">
    <location>
        <begin position="34"/>
        <end position="183"/>
    </location>
</feature>
<evidence type="ECO:0000256" key="2">
    <source>
        <dbReference type="ARBA" id="ARBA00023002"/>
    </source>
</evidence>
<comment type="caution">
    <text evidence="6">The sequence shown here is derived from an EMBL/GenBank/DDBJ whole genome shotgun (WGS) entry which is preliminary data.</text>
</comment>
<keyword evidence="2" id="KW-0560">Oxidoreductase</keyword>
<proteinExistence type="inferred from homology"/>
<dbReference type="Pfam" id="PF21761">
    <property type="entry name" value="RedAm-like_C"/>
    <property type="match status" value="1"/>
</dbReference>
<evidence type="ECO:0000256" key="1">
    <source>
        <dbReference type="ARBA" id="ARBA00009080"/>
    </source>
</evidence>
<dbReference type="InterPro" id="IPR036291">
    <property type="entry name" value="NAD(P)-bd_dom_sf"/>
</dbReference>
<dbReference type="Proteomes" id="UP001550378">
    <property type="component" value="Unassembled WGS sequence"/>
</dbReference>
<dbReference type="PIRSF" id="PIRSF000103">
    <property type="entry name" value="HIBADH"/>
    <property type="match status" value="1"/>
</dbReference>
<organism evidence="6 7">
    <name type="scientific">Streptomyces lavendulocolor</name>
    <dbReference type="NCBI Taxonomy" id="67316"/>
    <lineage>
        <taxon>Bacteria</taxon>
        <taxon>Bacillati</taxon>
        <taxon>Actinomycetota</taxon>
        <taxon>Actinomycetes</taxon>
        <taxon>Kitasatosporales</taxon>
        <taxon>Streptomycetaceae</taxon>
        <taxon>Streptomyces</taxon>
    </lineage>
</organism>
<keyword evidence="7" id="KW-1185">Reference proteome</keyword>
<dbReference type="PANTHER" id="PTHR43580:SF2">
    <property type="entry name" value="CYTOKINE-LIKE NUCLEAR FACTOR N-PAC"/>
    <property type="match status" value="1"/>
</dbReference>
<dbReference type="Pfam" id="PF03446">
    <property type="entry name" value="NAD_binding_2"/>
    <property type="match status" value="1"/>
</dbReference>
<dbReference type="PANTHER" id="PTHR43580">
    <property type="entry name" value="OXIDOREDUCTASE GLYR1-RELATED"/>
    <property type="match status" value="1"/>
</dbReference>
<gene>
    <name evidence="6" type="ORF">ABZ508_29820</name>
</gene>
<reference evidence="6 7" key="1">
    <citation type="submission" date="2024-06" db="EMBL/GenBank/DDBJ databases">
        <title>The Natural Products Discovery Center: Release of the First 8490 Sequenced Strains for Exploring Actinobacteria Biosynthetic Diversity.</title>
        <authorList>
            <person name="Kalkreuter E."/>
            <person name="Kautsar S.A."/>
            <person name="Yang D."/>
            <person name="Bader C.D."/>
            <person name="Teijaro C.N."/>
            <person name="Fluegel L."/>
            <person name="Davis C.M."/>
            <person name="Simpson J.R."/>
            <person name="Lauterbach L."/>
            <person name="Steele A.D."/>
            <person name="Gui C."/>
            <person name="Meng S."/>
            <person name="Li G."/>
            <person name="Viehrig K."/>
            <person name="Ye F."/>
            <person name="Su P."/>
            <person name="Kiefer A.F."/>
            <person name="Nichols A."/>
            <person name="Cepeda A.J."/>
            <person name="Yan W."/>
            <person name="Fan B."/>
            <person name="Jiang Y."/>
            <person name="Adhikari A."/>
            <person name="Zheng C.-J."/>
            <person name="Schuster L."/>
            <person name="Cowan T.M."/>
            <person name="Smanski M.J."/>
            <person name="Chevrette M.G."/>
            <person name="De Carvalho L.P.S."/>
            <person name="Shen B."/>
        </authorList>
    </citation>
    <scope>NUCLEOTIDE SEQUENCE [LARGE SCALE GENOMIC DNA]</scope>
    <source>
        <strain evidence="6 7">NPDC006337</strain>
    </source>
</reference>
<feature type="domain" description="NADPH-dependent reductive aminase-like C-terminal" evidence="5">
    <location>
        <begin position="189"/>
        <end position="314"/>
    </location>
</feature>
<dbReference type="InterPro" id="IPR051265">
    <property type="entry name" value="HIBADH-related_NP60_sf"/>
</dbReference>
<evidence type="ECO:0000256" key="3">
    <source>
        <dbReference type="SAM" id="MobiDB-lite"/>
    </source>
</evidence>
<comment type="similarity">
    <text evidence="1">Belongs to the HIBADH-related family.</text>
</comment>
<dbReference type="InterPro" id="IPR013328">
    <property type="entry name" value="6PGD_dom2"/>
</dbReference>
<evidence type="ECO:0000313" key="6">
    <source>
        <dbReference type="EMBL" id="MEU0711566.1"/>
    </source>
</evidence>
<name>A0ABV2WE16_9ACTN</name>
<protein>
    <submittedName>
        <fullName evidence="6">NAD(P)-binding domain-containing protein</fullName>
    </submittedName>
</protein>
<dbReference type="Gene3D" id="3.40.50.720">
    <property type="entry name" value="NAD(P)-binding Rossmann-like Domain"/>
    <property type="match status" value="1"/>
</dbReference>
<evidence type="ECO:0000313" key="7">
    <source>
        <dbReference type="Proteomes" id="UP001550378"/>
    </source>
</evidence>
<dbReference type="InterPro" id="IPR048666">
    <property type="entry name" value="RedAm-like_C"/>
</dbReference>
<accession>A0ABV2WE16</accession>
<dbReference type="SUPFAM" id="SSF51735">
    <property type="entry name" value="NAD(P)-binding Rossmann-fold domains"/>
    <property type="match status" value="1"/>
</dbReference>
<dbReference type="RefSeq" id="WP_359657913.1">
    <property type="nucleotide sequence ID" value="NZ_JBEXZP010000247.1"/>
</dbReference>
<feature type="region of interest" description="Disordered" evidence="3">
    <location>
        <begin position="1"/>
        <end position="30"/>
    </location>
</feature>
<evidence type="ECO:0000259" key="4">
    <source>
        <dbReference type="Pfam" id="PF03446"/>
    </source>
</evidence>
<sequence length="316" mass="32528">MSPSTPSSTSSPSPSPAISPSSPSATAPPSTAPVSVLGLGMMGTALATALVRAGHPVTVWNRTPARTGPLVAQGATPAGTPADAVTASPLVVLCLLDNANVHEVLDTLGDTVSGRTLVNLTNGTPAQARELAARAAERGARYIDGGIMAVPQMIAGPHAYVLYSGDEEAYRAHRATLAAFGGTTWAGTDPGLAALHDLGLLTGMYGMVIGVLQAFALVRTENIRAADFAEPLVTWIGAMLAGAPEWARAIDSGEHLTDVSSIAVNQAAFPNFLAAYRDQGISGELFAPFQKLLDRAMAEGHAEDGLSRLAELLRDE</sequence>
<dbReference type="EMBL" id="JBEXZR010000037">
    <property type="protein sequence ID" value="MEU0711566.1"/>
    <property type="molecule type" value="Genomic_DNA"/>
</dbReference>
<dbReference type="InterPro" id="IPR015815">
    <property type="entry name" value="HIBADH-related"/>
</dbReference>
<evidence type="ECO:0000259" key="5">
    <source>
        <dbReference type="Pfam" id="PF21761"/>
    </source>
</evidence>